<keyword evidence="2" id="KW-0732">Signal</keyword>
<feature type="region of interest" description="Disordered" evidence="1">
    <location>
        <begin position="21"/>
        <end position="44"/>
    </location>
</feature>
<proteinExistence type="predicted"/>
<protein>
    <recommendedName>
        <fullName evidence="5">Pectate lyase superfamily protein domain-containing protein</fullName>
    </recommendedName>
</protein>
<dbReference type="EMBL" id="LT882682">
    <property type="protein sequence ID" value="SMY26018.1"/>
    <property type="molecule type" value="Genomic_DNA"/>
</dbReference>
<reference evidence="3 4" key="1">
    <citation type="submission" date="2016-10" db="EMBL/GenBank/DDBJ databases">
        <authorList>
            <person name="Varghese N."/>
        </authorList>
    </citation>
    <scope>NUCLEOTIDE SEQUENCE [LARGE SCALE GENOMIC DNA]</scope>
</reference>
<name>A0A1Y6LRG0_ZYMTR</name>
<feature type="signal peptide" evidence="2">
    <location>
        <begin position="1"/>
        <end position="20"/>
    </location>
</feature>
<dbReference type="Proteomes" id="UP000215453">
    <property type="component" value="Chromosome 7"/>
</dbReference>
<evidence type="ECO:0000256" key="1">
    <source>
        <dbReference type="SAM" id="MobiDB-lite"/>
    </source>
</evidence>
<organism evidence="3 4">
    <name type="scientific">Zymoseptoria tritici ST99CH_1A5</name>
    <dbReference type="NCBI Taxonomy" id="1276529"/>
    <lineage>
        <taxon>Eukaryota</taxon>
        <taxon>Fungi</taxon>
        <taxon>Dikarya</taxon>
        <taxon>Ascomycota</taxon>
        <taxon>Pezizomycotina</taxon>
        <taxon>Dothideomycetes</taxon>
        <taxon>Dothideomycetidae</taxon>
        <taxon>Mycosphaerellales</taxon>
        <taxon>Mycosphaerellaceae</taxon>
        <taxon>Zymoseptoria</taxon>
    </lineage>
</organism>
<feature type="chain" id="PRO_5012079873" description="Pectate lyase superfamily protein domain-containing protein" evidence="2">
    <location>
        <begin position="21"/>
        <end position="456"/>
    </location>
</feature>
<sequence length="456" mass="49650">MASPLHLALLALIFATQADGRRGGGGGSGRSGGDGDGGGGGGGAGGGGDALIDYTKDCKAAQAAQTQDLYLMPGSYYSGPLTITHKVDFNSAAADTSCSNNDQQTKQYVYDAILAVGPVRDGNDTADVFWGLQAYPPVQPVPSDARNEFVRIRSARYGQEERERKGLRFYYPYLSGDESALAVPWNESSRQYWNMSLSPTTLSVPNGTVAVDSWNISATYVRYPEAIPPGRYDTYQPYYPHNLVTLSDICYSERDNGAYPGDIEQPSSSPYNTGGDVMAPVMFLQFGASIQMSGVGTDHVSLRLTGGRVMQQLARVHQAYRMKVSYCSYNEYGAWPWRSLSTLDNPKIYVAGEPDFPGNNGKQNLTVSIEMSFEGMRNVSASTKFQAERSTLESGPQWSIGSGRLRVSGSLLTWCLALAMLRIIAAFQWLQSSLHDLFEQKRDCKASARHCSFDTS</sequence>
<evidence type="ECO:0000256" key="2">
    <source>
        <dbReference type="SAM" id="SignalP"/>
    </source>
</evidence>
<accession>A0A1Y6LRG0</accession>
<dbReference type="AlphaFoldDB" id="A0A1Y6LRG0"/>
<evidence type="ECO:0000313" key="3">
    <source>
        <dbReference type="EMBL" id="SMY26018.1"/>
    </source>
</evidence>
<feature type="compositionally biased region" description="Gly residues" evidence="1">
    <location>
        <begin position="23"/>
        <end position="44"/>
    </location>
</feature>
<evidence type="ECO:0000313" key="4">
    <source>
        <dbReference type="Proteomes" id="UP000215453"/>
    </source>
</evidence>
<evidence type="ECO:0008006" key="5">
    <source>
        <dbReference type="Google" id="ProtNLM"/>
    </source>
</evidence>
<gene>
    <name evidence="3" type="ORF">ZT1A5_G7460</name>
</gene>